<evidence type="ECO:0000256" key="7">
    <source>
        <dbReference type="SAM" id="Phobius"/>
    </source>
</evidence>
<evidence type="ECO:0000256" key="1">
    <source>
        <dbReference type="ARBA" id="ARBA00004651"/>
    </source>
</evidence>
<dbReference type="EMBL" id="MGIL01000015">
    <property type="protein sequence ID" value="OGM88178.1"/>
    <property type="molecule type" value="Genomic_DNA"/>
</dbReference>
<dbReference type="PANTHER" id="PTHR30487">
    <property type="entry name" value="TYPE 4 PREPILIN-LIKE PROTEINS LEADER PEPTIDE-PROCESSING ENZYME"/>
    <property type="match status" value="1"/>
</dbReference>
<dbReference type="GO" id="GO:0005886">
    <property type="term" value="C:plasma membrane"/>
    <property type="evidence" value="ECO:0007669"/>
    <property type="project" value="UniProtKB-SubCell"/>
</dbReference>
<keyword evidence="3" id="KW-1003">Cell membrane</keyword>
<gene>
    <name evidence="10" type="ORF">A2573_02085</name>
</gene>
<feature type="domain" description="Prepilin type IV endopeptidase peptidase" evidence="8">
    <location>
        <begin position="93"/>
        <end position="194"/>
    </location>
</feature>
<evidence type="ECO:0000259" key="8">
    <source>
        <dbReference type="Pfam" id="PF01478"/>
    </source>
</evidence>
<dbReference type="Pfam" id="PF01478">
    <property type="entry name" value="Peptidase_A24"/>
    <property type="match status" value="1"/>
</dbReference>
<keyword evidence="6 7" id="KW-0472">Membrane</keyword>
<evidence type="ECO:0000256" key="3">
    <source>
        <dbReference type="ARBA" id="ARBA00022475"/>
    </source>
</evidence>
<evidence type="ECO:0000256" key="2">
    <source>
        <dbReference type="ARBA" id="ARBA00005801"/>
    </source>
</evidence>
<dbReference type="AlphaFoldDB" id="A0A1F8DJY1"/>
<dbReference type="InterPro" id="IPR000045">
    <property type="entry name" value="Prepilin_IV_endopep_pep"/>
</dbReference>
<dbReference type="Pfam" id="PF06750">
    <property type="entry name" value="A24_N_bact"/>
    <property type="match status" value="1"/>
</dbReference>
<accession>A0A1F8DJY1</accession>
<comment type="caution">
    <text evidence="10">The sequence shown here is derived from an EMBL/GenBank/DDBJ whole genome shotgun (WGS) entry which is preliminary data.</text>
</comment>
<comment type="subcellular location">
    <subcellularLocation>
        <location evidence="1">Cell membrane</location>
        <topology evidence="1">Multi-pass membrane protein</topology>
    </subcellularLocation>
</comment>
<dbReference type="GO" id="GO:0006465">
    <property type="term" value="P:signal peptide processing"/>
    <property type="evidence" value="ECO:0007669"/>
    <property type="project" value="TreeGrafter"/>
</dbReference>
<feature type="transmembrane region" description="Helical" evidence="7">
    <location>
        <begin position="173"/>
        <end position="198"/>
    </location>
</feature>
<dbReference type="InterPro" id="IPR050882">
    <property type="entry name" value="Prepilin_peptidase/N-MTase"/>
</dbReference>
<evidence type="ECO:0000256" key="4">
    <source>
        <dbReference type="ARBA" id="ARBA00022692"/>
    </source>
</evidence>
<sequence>MVVILFVLGLVFGSFISALTWRYPRGISVKKGRSVCPKCKKQIVWYDNIPLLSYILLGGKCRNCRKSISWRYPAIELATGIGFLLIGPQILWLIIFCILEIIFIIDFEHQIIPDSFVFAGLFLSLFLIPDSLFGSLFAGFLASTLLVLIHLLTKGRGMGLGDVKFAVLGGMLVGLRLLTVWFFLAFLTGAFIGIILILGRKARLKSQIAFGPFLVVAIPLALLYGEKILAWLYLN</sequence>
<evidence type="ECO:0000256" key="5">
    <source>
        <dbReference type="ARBA" id="ARBA00022989"/>
    </source>
</evidence>
<feature type="transmembrane region" description="Helical" evidence="7">
    <location>
        <begin position="135"/>
        <end position="153"/>
    </location>
</feature>
<dbReference type="GO" id="GO:0004190">
    <property type="term" value="F:aspartic-type endopeptidase activity"/>
    <property type="evidence" value="ECO:0007669"/>
    <property type="project" value="InterPro"/>
</dbReference>
<feature type="transmembrane region" description="Helical" evidence="7">
    <location>
        <begin position="80"/>
        <end position="105"/>
    </location>
</feature>
<keyword evidence="5 7" id="KW-1133">Transmembrane helix</keyword>
<proteinExistence type="inferred from homology"/>
<feature type="domain" description="Prepilin peptidase A24 N-terminal" evidence="9">
    <location>
        <begin position="7"/>
        <end position="86"/>
    </location>
</feature>
<dbReference type="PANTHER" id="PTHR30487:SF0">
    <property type="entry name" value="PREPILIN LEADER PEPTIDASE_N-METHYLTRANSFERASE-RELATED"/>
    <property type="match status" value="1"/>
</dbReference>
<organism evidence="10 11">
    <name type="scientific">Candidatus Woesebacteria bacterium RIFOXYD1_FULL_43_18</name>
    <dbReference type="NCBI Taxonomy" id="1802551"/>
    <lineage>
        <taxon>Bacteria</taxon>
        <taxon>Candidatus Woeseibacteriota</taxon>
    </lineage>
</organism>
<feature type="transmembrane region" description="Helical" evidence="7">
    <location>
        <begin position="111"/>
        <end position="128"/>
    </location>
</feature>
<comment type="similarity">
    <text evidence="2">Belongs to the peptidase A24 family.</text>
</comment>
<evidence type="ECO:0000313" key="11">
    <source>
        <dbReference type="Proteomes" id="UP000177596"/>
    </source>
</evidence>
<dbReference type="InterPro" id="IPR010627">
    <property type="entry name" value="Prepilin_pept_A24_N"/>
</dbReference>
<dbReference type="Gene3D" id="1.20.120.1220">
    <property type="match status" value="1"/>
</dbReference>
<dbReference type="Proteomes" id="UP000177596">
    <property type="component" value="Unassembled WGS sequence"/>
</dbReference>
<evidence type="ECO:0008006" key="12">
    <source>
        <dbReference type="Google" id="ProtNLM"/>
    </source>
</evidence>
<protein>
    <recommendedName>
        <fullName evidence="12">Prepilin peptidase</fullName>
    </recommendedName>
</protein>
<keyword evidence="4 7" id="KW-0812">Transmembrane</keyword>
<reference evidence="10 11" key="1">
    <citation type="journal article" date="2016" name="Nat. Commun.">
        <title>Thousands of microbial genomes shed light on interconnected biogeochemical processes in an aquifer system.</title>
        <authorList>
            <person name="Anantharaman K."/>
            <person name="Brown C.T."/>
            <person name="Hug L.A."/>
            <person name="Sharon I."/>
            <person name="Castelle C.J."/>
            <person name="Probst A.J."/>
            <person name="Thomas B.C."/>
            <person name="Singh A."/>
            <person name="Wilkins M.J."/>
            <person name="Karaoz U."/>
            <person name="Brodie E.L."/>
            <person name="Williams K.H."/>
            <person name="Hubbard S.S."/>
            <person name="Banfield J.F."/>
        </authorList>
    </citation>
    <scope>NUCLEOTIDE SEQUENCE [LARGE SCALE GENOMIC DNA]</scope>
</reference>
<name>A0A1F8DJY1_9BACT</name>
<evidence type="ECO:0000259" key="9">
    <source>
        <dbReference type="Pfam" id="PF06750"/>
    </source>
</evidence>
<feature type="transmembrane region" description="Helical" evidence="7">
    <location>
        <begin position="210"/>
        <end position="234"/>
    </location>
</feature>
<evidence type="ECO:0000313" key="10">
    <source>
        <dbReference type="EMBL" id="OGM88178.1"/>
    </source>
</evidence>
<evidence type="ECO:0000256" key="6">
    <source>
        <dbReference type="ARBA" id="ARBA00023136"/>
    </source>
</evidence>